<evidence type="ECO:0000313" key="2">
    <source>
        <dbReference type="Proteomes" id="UP000838756"/>
    </source>
</evidence>
<dbReference type="EMBL" id="CAKXAJ010026350">
    <property type="protein sequence ID" value="CAH2267367.1"/>
    <property type="molecule type" value="Genomic_DNA"/>
</dbReference>
<reference evidence="1" key="1">
    <citation type="submission" date="2022-03" db="EMBL/GenBank/DDBJ databases">
        <authorList>
            <person name="Lindestad O."/>
        </authorList>
    </citation>
    <scope>NUCLEOTIDE SEQUENCE</scope>
</reference>
<sequence>MGSVRETSSHLFIQNPVPEDQSLRTVRDASDDLRIRNVVAYYEPHEKAQNQEQCWEYLYLIKSEMRRSVEEP</sequence>
<protein>
    <submittedName>
        <fullName evidence="1">Jg27550 protein</fullName>
    </submittedName>
</protein>
<keyword evidence="2" id="KW-1185">Reference proteome</keyword>
<proteinExistence type="predicted"/>
<dbReference type="Proteomes" id="UP000838756">
    <property type="component" value="Unassembled WGS sequence"/>
</dbReference>
<dbReference type="AlphaFoldDB" id="A0A8S4SL00"/>
<evidence type="ECO:0000313" key="1">
    <source>
        <dbReference type="EMBL" id="CAH2267367.1"/>
    </source>
</evidence>
<accession>A0A8S4SL00</accession>
<name>A0A8S4SL00_9NEOP</name>
<gene>
    <name evidence="1" type="primary">jg27550</name>
    <name evidence="1" type="ORF">PAEG_LOCUS25922</name>
</gene>
<organism evidence="1 2">
    <name type="scientific">Pararge aegeria aegeria</name>
    <dbReference type="NCBI Taxonomy" id="348720"/>
    <lineage>
        <taxon>Eukaryota</taxon>
        <taxon>Metazoa</taxon>
        <taxon>Ecdysozoa</taxon>
        <taxon>Arthropoda</taxon>
        <taxon>Hexapoda</taxon>
        <taxon>Insecta</taxon>
        <taxon>Pterygota</taxon>
        <taxon>Neoptera</taxon>
        <taxon>Endopterygota</taxon>
        <taxon>Lepidoptera</taxon>
        <taxon>Glossata</taxon>
        <taxon>Ditrysia</taxon>
        <taxon>Papilionoidea</taxon>
        <taxon>Nymphalidae</taxon>
        <taxon>Satyrinae</taxon>
        <taxon>Satyrini</taxon>
        <taxon>Parargina</taxon>
        <taxon>Pararge</taxon>
    </lineage>
</organism>
<comment type="caution">
    <text evidence="1">The sequence shown here is derived from an EMBL/GenBank/DDBJ whole genome shotgun (WGS) entry which is preliminary data.</text>
</comment>